<reference evidence="2 3" key="1">
    <citation type="journal article" date="2019" name="Nat. Microbiol.">
        <title>Mediterranean grassland soil C-N compound turnover is dependent on rainfall and depth, and is mediated by genomically divergent microorganisms.</title>
        <authorList>
            <person name="Diamond S."/>
            <person name="Andeer P.F."/>
            <person name="Li Z."/>
            <person name="Crits-Christoph A."/>
            <person name="Burstein D."/>
            <person name="Anantharaman K."/>
            <person name="Lane K.R."/>
            <person name="Thomas B.C."/>
            <person name="Pan C."/>
            <person name="Northen T.R."/>
            <person name="Banfield J.F."/>
        </authorList>
    </citation>
    <scope>NUCLEOTIDE SEQUENCE [LARGE SCALE GENOMIC DNA]</scope>
    <source>
        <strain evidence="2">WS_3</strain>
    </source>
</reference>
<keyword evidence="1" id="KW-0812">Transmembrane</keyword>
<evidence type="ECO:0000313" key="3">
    <source>
        <dbReference type="Proteomes" id="UP000320184"/>
    </source>
</evidence>
<comment type="caution">
    <text evidence="2">The sequence shown here is derived from an EMBL/GenBank/DDBJ whole genome shotgun (WGS) entry which is preliminary data.</text>
</comment>
<protein>
    <recommendedName>
        <fullName evidence="4">DUF4760 domain-containing protein</fullName>
    </recommendedName>
</protein>
<accession>A0A538S688</accession>
<dbReference type="Proteomes" id="UP000320184">
    <property type="component" value="Unassembled WGS sequence"/>
</dbReference>
<name>A0A538S688_UNCEI</name>
<evidence type="ECO:0000313" key="2">
    <source>
        <dbReference type="EMBL" id="TMQ46882.1"/>
    </source>
</evidence>
<dbReference type="EMBL" id="VBOT01000217">
    <property type="protein sequence ID" value="TMQ46882.1"/>
    <property type="molecule type" value="Genomic_DNA"/>
</dbReference>
<feature type="transmembrane region" description="Helical" evidence="1">
    <location>
        <begin position="20"/>
        <end position="40"/>
    </location>
</feature>
<proteinExistence type="predicted"/>
<sequence>MTVLDDYSSVQSTLDLVLRHPLFVAALQLLVAVVLAYFGTERWQRWRQRRDFQYQTMSKLSATSMELFVLLADMLSARSNGGLVDWNNLAWSSEPSEKQRQYISRRTAFHALEAEVMASFTATEIMSEYYALDEKAQTLFDLVQSGAGLIAAQYEPTQNDFLKLRKQVFGRMVVEMKLLTWRERRALRKDPAWAIEDHSGLI</sequence>
<organism evidence="2 3">
    <name type="scientific">Eiseniibacteriota bacterium</name>
    <dbReference type="NCBI Taxonomy" id="2212470"/>
    <lineage>
        <taxon>Bacteria</taxon>
        <taxon>Candidatus Eiseniibacteriota</taxon>
    </lineage>
</organism>
<gene>
    <name evidence="2" type="ORF">E6K73_14495</name>
</gene>
<evidence type="ECO:0008006" key="4">
    <source>
        <dbReference type="Google" id="ProtNLM"/>
    </source>
</evidence>
<dbReference type="AlphaFoldDB" id="A0A538S688"/>
<keyword evidence="1" id="KW-0472">Membrane</keyword>
<keyword evidence="1" id="KW-1133">Transmembrane helix</keyword>
<evidence type="ECO:0000256" key="1">
    <source>
        <dbReference type="SAM" id="Phobius"/>
    </source>
</evidence>